<keyword evidence="3 7" id="KW-0812">Transmembrane</keyword>
<feature type="transmembrane region" description="Helical" evidence="7">
    <location>
        <begin position="240"/>
        <end position="264"/>
    </location>
</feature>
<keyword evidence="9" id="KW-1185">Reference proteome</keyword>
<dbReference type="InterPro" id="IPR022791">
    <property type="entry name" value="L-PG_synthase/AglD"/>
</dbReference>
<organism evidence="8 9">
    <name type="scientific">Streptosporangium subroseum</name>
    <dbReference type="NCBI Taxonomy" id="106412"/>
    <lineage>
        <taxon>Bacteria</taxon>
        <taxon>Bacillati</taxon>
        <taxon>Actinomycetota</taxon>
        <taxon>Actinomycetes</taxon>
        <taxon>Streptosporangiales</taxon>
        <taxon>Streptosporangiaceae</taxon>
        <taxon>Streptosporangium</taxon>
    </lineage>
</organism>
<evidence type="ECO:0008006" key="10">
    <source>
        <dbReference type="Google" id="ProtNLM"/>
    </source>
</evidence>
<feature type="transmembrane region" description="Helical" evidence="7">
    <location>
        <begin position="270"/>
        <end position="290"/>
    </location>
</feature>
<feature type="transmembrane region" description="Helical" evidence="7">
    <location>
        <begin position="207"/>
        <end position="228"/>
    </location>
</feature>
<evidence type="ECO:0000256" key="2">
    <source>
        <dbReference type="ARBA" id="ARBA00022475"/>
    </source>
</evidence>
<name>A0A239I0J7_9ACTN</name>
<reference evidence="8 9" key="1">
    <citation type="submission" date="2017-06" db="EMBL/GenBank/DDBJ databases">
        <authorList>
            <person name="Kim H.J."/>
            <person name="Triplett B.A."/>
        </authorList>
    </citation>
    <scope>NUCLEOTIDE SEQUENCE [LARGE SCALE GENOMIC DNA]</scope>
    <source>
        <strain evidence="8 9">CGMCC 4.2132</strain>
    </source>
</reference>
<keyword evidence="5 7" id="KW-0472">Membrane</keyword>
<dbReference type="Pfam" id="PF03706">
    <property type="entry name" value="LPG_synthase_TM"/>
    <property type="match status" value="1"/>
</dbReference>
<keyword evidence="4 7" id="KW-1133">Transmembrane helix</keyword>
<evidence type="ECO:0000256" key="6">
    <source>
        <dbReference type="SAM" id="MobiDB-lite"/>
    </source>
</evidence>
<feature type="transmembrane region" description="Helical" evidence="7">
    <location>
        <begin position="162"/>
        <end position="182"/>
    </location>
</feature>
<evidence type="ECO:0000256" key="7">
    <source>
        <dbReference type="SAM" id="Phobius"/>
    </source>
</evidence>
<dbReference type="Proteomes" id="UP000198282">
    <property type="component" value="Unassembled WGS sequence"/>
</dbReference>
<protein>
    <recommendedName>
        <fullName evidence="10">Lysylphosphatidylglycerol synthase TM region</fullName>
    </recommendedName>
</protein>
<feature type="transmembrane region" description="Helical" evidence="7">
    <location>
        <begin position="56"/>
        <end position="82"/>
    </location>
</feature>
<dbReference type="RefSeq" id="WP_179282114.1">
    <property type="nucleotide sequence ID" value="NZ_FZOD01000018.1"/>
</dbReference>
<feature type="region of interest" description="Disordered" evidence="6">
    <location>
        <begin position="324"/>
        <end position="343"/>
    </location>
</feature>
<feature type="transmembrane region" description="Helical" evidence="7">
    <location>
        <begin position="135"/>
        <end position="155"/>
    </location>
</feature>
<dbReference type="GO" id="GO:0005886">
    <property type="term" value="C:plasma membrane"/>
    <property type="evidence" value="ECO:0007669"/>
    <property type="project" value="UniProtKB-SubCell"/>
</dbReference>
<evidence type="ECO:0000256" key="5">
    <source>
        <dbReference type="ARBA" id="ARBA00023136"/>
    </source>
</evidence>
<evidence type="ECO:0000313" key="9">
    <source>
        <dbReference type="Proteomes" id="UP000198282"/>
    </source>
</evidence>
<gene>
    <name evidence="8" type="ORF">SAMN05216276_101850</name>
</gene>
<evidence type="ECO:0000256" key="4">
    <source>
        <dbReference type="ARBA" id="ARBA00022989"/>
    </source>
</evidence>
<keyword evidence="2" id="KW-1003">Cell membrane</keyword>
<accession>A0A239I0J7</accession>
<dbReference type="AlphaFoldDB" id="A0A239I0J7"/>
<comment type="subcellular location">
    <subcellularLocation>
        <location evidence="1">Cell membrane</location>
        <topology evidence="1">Multi-pass membrane protein</topology>
    </subcellularLocation>
</comment>
<evidence type="ECO:0000256" key="3">
    <source>
        <dbReference type="ARBA" id="ARBA00022692"/>
    </source>
</evidence>
<evidence type="ECO:0000256" key="1">
    <source>
        <dbReference type="ARBA" id="ARBA00004651"/>
    </source>
</evidence>
<feature type="transmembrane region" description="Helical" evidence="7">
    <location>
        <begin position="94"/>
        <end position="115"/>
    </location>
</feature>
<dbReference type="EMBL" id="FZOD01000018">
    <property type="protein sequence ID" value="SNS87075.1"/>
    <property type="molecule type" value="Genomic_DNA"/>
</dbReference>
<sequence length="343" mass="34921">MTARRPWRLPRLPRALWRVLVIAFVLVLVGTLGATLAGQDWSVVAVVLAQRDSGQIALLLAGALLASTVGLILGFLSWRVVLLELGSPVSGPRVARVFFVVFLSKYVPGKVPGLIASAKVATANGVGLARLMSTAALSMSLVLLTGLTIGLLAGVQMLGAQVAWLAAAAALLIVVVLVRPQLVNHGANLVLRLLRQPDPRSASARGIRLAVVAQAVSWLVTGLHLWLLAVAMGADPLRSLGLCVGAFTLATTVGMLTVVIPDGIGVREAVLAAALTVVLPAPAAAVVAVASRLISTVSEVALGAAALAAAEVVIRRAPAVEPAVEPTAGPAPAPAPTSVAGDK</sequence>
<proteinExistence type="predicted"/>
<feature type="transmembrane region" description="Helical" evidence="7">
    <location>
        <begin position="15"/>
        <end position="36"/>
    </location>
</feature>
<evidence type="ECO:0000313" key="8">
    <source>
        <dbReference type="EMBL" id="SNS87075.1"/>
    </source>
</evidence>